<feature type="domain" description="Cyclic nucleotide-binding" evidence="2">
    <location>
        <begin position="22"/>
        <end position="113"/>
    </location>
</feature>
<dbReference type="Proteomes" id="UP000050417">
    <property type="component" value="Unassembled WGS sequence"/>
</dbReference>
<feature type="transmembrane region" description="Helical" evidence="1">
    <location>
        <begin position="171"/>
        <end position="193"/>
    </location>
</feature>
<dbReference type="PROSITE" id="PS50042">
    <property type="entry name" value="CNMP_BINDING_3"/>
    <property type="match status" value="1"/>
</dbReference>
<dbReference type="InterPro" id="IPR000595">
    <property type="entry name" value="cNMP-bd_dom"/>
</dbReference>
<gene>
    <name evidence="3" type="ORF">ADN00_06950</name>
</gene>
<feature type="transmembrane region" description="Helical" evidence="1">
    <location>
        <begin position="199"/>
        <end position="221"/>
    </location>
</feature>
<accession>A0A0P6X5A8</accession>
<keyword evidence="1" id="KW-0472">Membrane</keyword>
<keyword evidence="1" id="KW-1133">Transmembrane helix</keyword>
<protein>
    <recommendedName>
        <fullName evidence="2">Cyclic nucleotide-binding domain-containing protein</fullName>
    </recommendedName>
</protein>
<dbReference type="STRING" id="1134406.ADN00_06950"/>
<dbReference type="InterPro" id="IPR018490">
    <property type="entry name" value="cNMP-bd_dom_sf"/>
</dbReference>
<dbReference type="SUPFAM" id="SSF51206">
    <property type="entry name" value="cAMP-binding domain-like"/>
    <property type="match status" value="1"/>
</dbReference>
<evidence type="ECO:0000259" key="2">
    <source>
        <dbReference type="PROSITE" id="PS50042"/>
    </source>
</evidence>
<dbReference type="CDD" id="cd00038">
    <property type="entry name" value="CAP_ED"/>
    <property type="match status" value="1"/>
</dbReference>
<dbReference type="SMART" id="SM00100">
    <property type="entry name" value="cNMP"/>
    <property type="match status" value="1"/>
</dbReference>
<proteinExistence type="predicted"/>
<evidence type="ECO:0000313" key="4">
    <source>
        <dbReference type="Proteomes" id="UP000050417"/>
    </source>
</evidence>
<sequence>MSTEIEAQEREKIHEVLKTSFPFRGLSDDQIEVVIDHLGFLSLEQEDYIYQENEPGDVVCIVYSGRVRLTVWNPEDEREELVATLNTGNVFGLETMLGREFSTGAKSVRKAQVLILDQDHLQVLFEELGEIEEGLMLLAESFDLWQQKNFEWLNPGEPVYFVGRRHPLKMLLYLALPGLGLMLGVPIVVGLLSSAQNLLLAWILGLGSIAALLFWIFWIVIDYRNDYSIITSQRVLFQEKVVLLYDSRRESPIKAILAISTKTSQLGRIFGYGDVVVRTYAGLIVLPDLRYPDLVANVLEAEWSRYRAGPSKAERLSNLEGMVRQRVGLPEDQAAQSKAGGADEEEMQPALIQPSETQRFLANLFQLRFESGGAITYRKHWFILLQQVGKPSLALLALLAILIARIAGAFSLFSVSGVMLTVFFLGLIASGWWVYEYLDWRYDYYLLTDESVVDVEKKPLGKEERRAAPLRNIQSVSFERLGLIGLILNFGTVTIRVGETDLTFDKVFNPSQVQQEIFKRMAEQEYKKAQLDLQSESERFGDWIEVYDRLRANRAGQMGGEEQESR</sequence>
<dbReference type="PANTHER" id="PTHR37938">
    <property type="entry name" value="BLL0215 PROTEIN"/>
    <property type="match status" value="1"/>
</dbReference>
<comment type="caution">
    <text evidence="3">The sequence shown here is derived from an EMBL/GenBank/DDBJ whole genome shotgun (WGS) entry which is preliminary data.</text>
</comment>
<evidence type="ECO:0000256" key="1">
    <source>
        <dbReference type="SAM" id="Phobius"/>
    </source>
</evidence>
<dbReference type="OrthoDB" id="152385at2"/>
<keyword evidence="4" id="KW-1185">Reference proteome</keyword>
<keyword evidence="1" id="KW-0812">Transmembrane</keyword>
<reference evidence="3 4" key="1">
    <citation type="submission" date="2015-07" db="EMBL/GenBank/DDBJ databases">
        <title>Genome sequence of Ornatilinea apprima DSM 23815.</title>
        <authorList>
            <person name="Hemp J."/>
            <person name="Ward L.M."/>
            <person name="Pace L.A."/>
            <person name="Fischer W.W."/>
        </authorList>
    </citation>
    <scope>NUCLEOTIDE SEQUENCE [LARGE SCALE GENOMIC DNA]</scope>
    <source>
        <strain evidence="3 4">P3M-1</strain>
    </source>
</reference>
<dbReference type="Pfam" id="PF00027">
    <property type="entry name" value="cNMP_binding"/>
    <property type="match status" value="1"/>
</dbReference>
<dbReference type="InterPro" id="IPR014710">
    <property type="entry name" value="RmlC-like_jellyroll"/>
</dbReference>
<dbReference type="Gene3D" id="2.60.120.10">
    <property type="entry name" value="Jelly Rolls"/>
    <property type="match status" value="1"/>
</dbReference>
<name>A0A0P6X5A8_9CHLR</name>
<dbReference type="RefSeq" id="WP_075062259.1">
    <property type="nucleotide sequence ID" value="NZ_LGCL01000019.1"/>
</dbReference>
<feature type="transmembrane region" description="Helical" evidence="1">
    <location>
        <begin position="418"/>
        <end position="435"/>
    </location>
</feature>
<dbReference type="AlphaFoldDB" id="A0A0P6X5A8"/>
<dbReference type="PANTHER" id="PTHR37938:SF1">
    <property type="entry name" value="BLL0215 PROTEIN"/>
    <property type="match status" value="1"/>
</dbReference>
<evidence type="ECO:0000313" key="3">
    <source>
        <dbReference type="EMBL" id="KPL78216.1"/>
    </source>
</evidence>
<organism evidence="3 4">
    <name type="scientific">Ornatilinea apprima</name>
    <dbReference type="NCBI Taxonomy" id="1134406"/>
    <lineage>
        <taxon>Bacteria</taxon>
        <taxon>Bacillati</taxon>
        <taxon>Chloroflexota</taxon>
        <taxon>Anaerolineae</taxon>
        <taxon>Anaerolineales</taxon>
        <taxon>Anaerolineaceae</taxon>
        <taxon>Ornatilinea</taxon>
    </lineage>
</organism>
<dbReference type="EMBL" id="LGCL01000019">
    <property type="protein sequence ID" value="KPL78216.1"/>
    <property type="molecule type" value="Genomic_DNA"/>
</dbReference>